<protein>
    <submittedName>
        <fullName evidence="1">Uncharacterized protein</fullName>
    </submittedName>
</protein>
<reference evidence="1" key="1">
    <citation type="journal article" date="2015" name="Nature">
        <title>Complex archaea that bridge the gap between prokaryotes and eukaryotes.</title>
        <authorList>
            <person name="Spang A."/>
            <person name="Saw J.H."/>
            <person name="Jorgensen S.L."/>
            <person name="Zaremba-Niedzwiedzka K."/>
            <person name="Martijn J."/>
            <person name="Lind A.E."/>
            <person name="van Eijk R."/>
            <person name="Schleper C."/>
            <person name="Guy L."/>
            <person name="Ettema T.J."/>
        </authorList>
    </citation>
    <scope>NUCLEOTIDE SEQUENCE</scope>
</reference>
<feature type="non-terminal residue" evidence="1">
    <location>
        <position position="46"/>
    </location>
</feature>
<evidence type="ECO:0000313" key="1">
    <source>
        <dbReference type="EMBL" id="KKM25639.1"/>
    </source>
</evidence>
<dbReference type="EMBL" id="LAZR01012674">
    <property type="protein sequence ID" value="KKM25639.1"/>
    <property type="molecule type" value="Genomic_DNA"/>
</dbReference>
<comment type="caution">
    <text evidence="1">The sequence shown here is derived from an EMBL/GenBank/DDBJ whole genome shotgun (WGS) entry which is preliminary data.</text>
</comment>
<sequence length="46" mass="5696">MEEILTYYLRIRKIIQRIAKINVVSKMKTIETFFLLNRRRNIDIQI</sequence>
<accession>A0A0F9IZS9</accession>
<name>A0A0F9IZS9_9ZZZZ</name>
<organism evidence="1">
    <name type="scientific">marine sediment metagenome</name>
    <dbReference type="NCBI Taxonomy" id="412755"/>
    <lineage>
        <taxon>unclassified sequences</taxon>
        <taxon>metagenomes</taxon>
        <taxon>ecological metagenomes</taxon>
    </lineage>
</organism>
<gene>
    <name evidence="1" type="ORF">LCGC14_1592930</name>
</gene>
<proteinExistence type="predicted"/>
<dbReference type="AlphaFoldDB" id="A0A0F9IZS9"/>